<dbReference type="Gene3D" id="3.30.460.10">
    <property type="entry name" value="Beta Polymerase, domain 2"/>
    <property type="match status" value="1"/>
</dbReference>
<dbReference type="Proteomes" id="UP001238163">
    <property type="component" value="Unassembled WGS sequence"/>
</dbReference>
<dbReference type="PANTHER" id="PTHR43051:SF1">
    <property type="entry name" value="POLYNUCLEOTIDE ADENYLYLTRANSFERASE FAMILY PROTEIN"/>
    <property type="match status" value="1"/>
</dbReference>
<dbReference type="Gene3D" id="1.10.3090.10">
    <property type="entry name" value="cca-adding enzyme, domain 2"/>
    <property type="match status" value="1"/>
</dbReference>
<dbReference type="RefSeq" id="WP_307260494.1">
    <property type="nucleotide sequence ID" value="NZ_JAUSVL010000001.1"/>
</dbReference>
<evidence type="ECO:0000256" key="3">
    <source>
        <dbReference type="RuleBase" id="RU003953"/>
    </source>
</evidence>
<dbReference type="InterPro" id="IPR010206">
    <property type="entry name" value="PolA_pol_I"/>
</dbReference>
<dbReference type="EC" id="2.7.7.19" evidence="7"/>
<keyword evidence="8" id="KW-1185">Reference proteome</keyword>
<accession>A0AAE3VFA7</accession>
<feature type="domain" description="tRNA nucleotidyltransferase/poly(A) polymerase RNA and SrmB- binding" evidence="6">
    <location>
        <begin position="184"/>
        <end position="244"/>
    </location>
</feature>
<dbReference type="SUPFAM" id="SSF81891">
    <property type="entry name" value="Poly A polymerase C-terminal region-like"/>
    <property type="match status" value="1"/>
</dbReference>
<dbReference type="PANTHER" id="PTHR43051">
    <property type="entry name" value="POLYNUCLEOTIDE ADENYLYLTRANSFERASE FAMILY PROTEIN"/>
    <property type="match status" value="1"/>
</dbReference>
<dbReference type="AlphaFoldDB" id="A0AAE3VFA7"/>
<comment type="similarity">
    <text evidence="3">Belongs to the tRNA nucleotidyltransferase/poly(A) polymerase family.</text>
</comment>
<organism evidence="7 8">
    <name type="scientific">Oligosphaera ethanolica</name>
    <dbReference type="NCBI Taxonomy" id="760260"/>
    <lineage>
        <taxon>Bacteria</taxon>
        <taxon>Pseudomonadati</taxon>
        <taxon>Lentisphaerota</taxon>
        <taxon>Oligosphaeria</taxon>
        <taxon>Oligosphaerales</taxon>
        <taxon>Oligosphaeraceae</taxon>
        <taxon>Oligosphaera</taxon>
    </lineage>
</organism>
<reference evidence="7" key="1">
    <citation type="submission" date="2023-07" db="EMBL/GenBank/DDBJ databases">
        <title>Genomic Encyclopedia of Type Strains, Phase IV (KMG-IV): sequencing the most valuable type-strain genomes for metagenomic binning, comparative biology and taxonomic classification.</title>
        <authorList>
            <person name="Goeker M."/>
        </authorList>
    </citation>
    <scope>NUCLEOTIDE SEQUENCE</scope>
    <source>
        <strain evidence="7">DSM 24202</strain>
    </source>
</reference>
<evidence type="ECO:0000313" key="7">
    <source>
        <dbReference type="EMBL" id="MDQ0289159.1"/>
    </source>
</evidence>
<keyword evidence="3" id="KW-0694">RNA-binding</keyword>
<feature type="region of interest" description="Disordered" evidence="4">
    <location>
        <begin position="390"/>
        <end position="436"/>
    </location>
</feature>
<comment type="caution">
    <text evidence="7">The sequence shown here is derived from an EMBL/GenBank/DDBJ whole genome shotgun (WGS) entry which is preliminary data.</text>
</comment>
<dbReference type="NCBIfam" id="TIGR01942">
    <property type="entry name" value="pcnB"/>
    <property type="match status" value="1"/>
</dbReference>
<proteinExistence type="inferred from homology"/>
<evidence type="ECO:0000259" key="6">
    <source>
        <dbReference type="Pfam" id="PF12627"/>
    </source>
</evidence>
<dbReference type="CDD" id="cd05398">
    <property type="entry name" value="NT_ClassII-CCAase"/>
    <property type="match status" value="1"/>
</dbReference>
<evidence type="ECO:0000259" key="5">
    <source>
        <dbReference type="Pfam" id="PF01743"/>
    </source>
</evidence>
<dbReference type="InterPro" id="IPR043519">
    <property type="entry name" value="NT_sf"/>
</dbReference>
<dbReference type="Pfam" id="PF12627">
    <property type="entry name" value="PolyA_pol_RNAbd"/>
    <property type="match status" value="1"/>
</dbReference>
<evidence type="ECO:0000256" key="1">
    <source>
        <dbReference type="ARBA" id="ARBA00022679"/>
    </source>
</evidence>
<feature type="compositionally biased region" description="Basic residues" evidence="4">
    <location>
        <begin position="396"/>
        <end position="408"/>
    </location>
</feature>
<keyword evidence="7" id="KW-0548">Nucleotidyltransferase</keyword>
<dbReference type="GO" id="GO:0003723">
    <property type="term" value="F:RNA binding"/>
    <property type="evidence" value="ECO:0007669"/>
    <property type="project" value="UniProtKB-KW"/>
</dbReference>
<dbReference type="GO" id="GO:0043633">
    <property type="term" value="P:polyadenylation-dependent RNA catabolic process"/>
    <property type="evidence" value="ECO:0007669"/>
    <property type="project" value="InterPro"/>
</dbReference>
<dbReference type="SUPFAM" id="SSF81301">
    <property type="entry name" value="Nucleotidyltransferase"/>
    <property type="match status" value="1"/>
</dbReference>
<feature type="domain" description="Poly A polymerase head" evidence="5">
    <location>
        <begin position="25"/>
        <end position="157"/>
    </location>
</feature>
<dbReference type="InterPro" id="IPR032828">
    <property type="entry name" value="PolyA_RNA-bd"/>
</dbReference>
<protein>
    <submittedName>
        <fullName evidence="7">Poly(A) polymerase</fullName>
        <ecNumber evidence="7">2.7.7.19</ecNumber>
    </submittedName>
</protein>
<feature type="compositionally biased region" description="Low complexity" evidence="4">
    <location>
        <begin position="418"/>
        <end position="427"/>
    </location>
</feature>
<dbReference type="InterPro" id="IPR052191">
    <property type="entry name" value="tRNA_ntf/polyA_polymerase_I"/>
</dbReference>
<keyword evidence="1 3" id="KW-0808">Transferase</keyword>
<keyword evidence="2" id="KW-0547">Nucleotide-binding</keyword>
<dbReference type="GO" id="GO:1990817">
    <property type="term" value="F:poly(A) RNA polymerase activity"/>
    <property type="evidence" value="ECO:0007669"/>
    <property type="project" value="UniProtKB-EC"/>
</dbReference>
<evidence type="ECO:0000256" key="2">
    <source>
        <dbReference type="ARBA" id="ARBA00022741"/>
    </source>
</evidence>
<evidence type="ECO:0000256" key="4">
    <source>
        <dbReference type="SAM" id="MobiDB-lite"/>
    </source>
</evidence>
<gene>
    <name evidence="7" type="ORF">J3R75_001266</name>
</gene>
<name>A0AAE3VFA7_9BACT</name>
<dbReference type="GO" id="GO:0006396">
    <property type="term" value="P:RNA processing"/>
    <property type="evidence" value="ECO:0007669"/>
    <property type="project" value="InterPro"/>
</dbReference>
<sequence>MPIRDKIRPAAAAVVQRLVDSGYEAFIVGGAVRDLLLDHAPKDYDIATSASPEEVQAVFSRRGCRIIGRRFRLAHVFSGGDIYEVSTFRREPTASERRGRYDDDGVMIWNDNRYGTLEEDARRRDFTVNSLYYDVAGNRGIIDLVGGIDDMRRRVVRTVGDPALRLEEDPVRLLRALKLVGQQGFTLEPELGAALRKHAASIRLASVSRLFEELLKIFFTGRSLEIFTAFADYGLLAHFWPAMARLWGEPLGAATRHALGERDAALRGGDYSSSKALALATACLPWVVSQLQEPEDERGLWRPGGDSGSACSAAILAFYEGFVLPRFFSARIRDMFMMLPTLADPERARRCFRHREYKYGRALLILLLHAMGRDCGAAEALPLPEEADVAAAAVPAKKRRRRPRRRGPRTGSAETADADGSAGAASARPDHDGDND</sequence>
<dbReference type="EMBL" id="JAUSVL010000001">
    <property type="protein sequence ID" value="MDQ0289159.1"/>
    <property type="molecule type" value="Genomic_DNA"/>
</dbReference>
<dbReference type="GO" id="GO:0000166">
    <property type="term" value="F:nucleotide binding"/>
    <property type="evidence" value="ECO:0007669"/>
    <property type="project" value="UniProtKB-KW"/>
</dbReference>
<dbReference type="InterPro" id="IPR002646">
    <property type="entry name" value="PolA_pol_head_dom"/>
</dbReference>
<evidence type="ECO:0000313" key="8">
    <source>
        <dbReference type="Proteomes" id="UP001238163"/>
    </source>
</evidence>
<dbReference type="Pfam" id="PF01743">
    <property type="entry name" value="PolyA_pol"/>
    <property type="match status" value="1"/>
</dbReference>